<name>A0ABT7DSL1_9NEIS</name>
<feature type="binding site" evidence="6">
    <location>
        <position position="338"/>
    </location>
    <ligand>
        <name>Zn(2+)</name>
        <dbReference type="ChEBI" id="CHEBI:29105"/>
    </ligand>
</feature>
<comment type="subunit">
    <text evidence="6">Forms a complex with DabB.</text>
</comment>
<evidence type="ECO:0000256" key="4">
    <source>
        <dbReference type="ARBA" id="ARBA00022833"/>
    </source>
</evidence>
<evidence type="ECO:0000313" key="8">
    <source>
        <dbReference type="Proteomes" id="UP001172778"/>
    </source>
</evidence>
<protein>
    <recommendedName>
        <fullName evidence="6">Probable inorganic carbon transporter subunit DabA</fullName>
    </recommendedName>
</protein>
<comment type="subcellular location">
    <subcellularLocation>
        <location evidence="6">Cell membrane</location>
        <topology evidence="6">Peripheral membrane protein</topology>
    </subcellularLocation>
</comment>
<keyword evidence="8" id="KW-1185">Reference proteome</keyword>
<feature type="binding site" evidence="6">
    <location>
        <position position="526"/>
    </location>
    <ligand>
        <name>Zn(2+)</name>
        <dbReference type="ChEBI" id="CHEBI:29105"/>
    </ligand>
</feature>
<keyword evidence="1 6" id="KW-0813">Transport</keyword>
<evidence type="ECO:0000256" key="6">
    <source>
        <dbReference type="HAMAP-Rule" id="MF_01871"/>
    </source>
</evidence>
<comment type="caution">
    <text evidence="7">The sequence shown here is derived from an EMBL/GenBank/DDBJ whole genome shotgun (WGS) entry which is preliminary data.</text>
</comment>
<evidence type="ECO:0000256" key="5">
    <source>
        <dbReference type="ARBA" id="ARBA00023136"/>
    </source>
</evidence>
<dbReference type="Proteomes" id="UP001172778">
    <property type="component" value="Unassembled WGS sequence"/>
</dbReference>
<comment type="cofactor">
    <cofactor evidence="6">
        <name>Zn(2+)</name>
        <dbReference type="ChEBI" id="CHEBI:29105"/>
    </cofactor>
</comment>
<keyword evidence="4 6" id="KW-0862">Zinc</keyword>
<comment type="function">
    <text evidence="6">Part of an energy-coupled inorganic carbon pump.</text>
</comment>
<keyword evidence="3 6" id="KW-0479">Metal-binding</keyword>
<evidence type="ECO:0000313" key="7">
    <source>
        <dbReference type="EMBL" id="MDK2123049.1"/>
    </source>
</evidence>
<proteinExistence type="inferred from homology"/>
<gene>
    <name evidence="6" type="primary">dabA</name>
    <name evidence="7" type="ORF">PZA18_03160</name>
</gene>
<dbReference type="PANTHER" id="PTHR38344:SF1">
    <property type="entry name" value="INORGANIC CARBON TRANSPORTER SUBUNIT DABA-RELATED"/>
    <property type="match status" value="1"/>
</dbReference>
<dbReference type="EMBL" id="JARRAF010000003">
    <property type="protein sequence ID" value="MDK2123049.1"/>
    <property type="molecule type" value="Genomic_DNA"/>
</dbReference>
<evidence type="ECO:0000256" key="2">
    <source>
        <dbReference type="ARBA" id="ARBA00022475"/>
    </source>
</evidence>
<accession>A0ABT7DSL1</accession>
<dbReference type="HAMAP" id="MF_01871">
    <property type="entry name" value="DabA"/>
    <property type="match status" value="1"/>
</dbReference>
<keyword evidence="2 6" id="KW-1003">Cell membrane</keyword>
<sequence length="813" mass="90019">MTAPEHPDVTDQAKLLVAIDQACAAIAPNWPLDRLIAVSPYWNWIDRPFHQASQALERLNGSRLTMPAAYYRQAWQAGEIRAEHLQQAMDEAGHPHSLQSLLAALDQDTPALTSLPLLSDLVDFECEVLHHPAWRDAITQQLSQFCAAFFDQDQADWHPAHTGQLYVSWRKSVQQDHSVSLLMHAHQLRQRATALPADAVGLIRWAVQKLAIPADSLRDYLTLLLLRINGWAAWCAYLRWQARLHAGDDQQIVELLACRLAWECLLDDGERGVDSVWHQWQQRWAAQPVVPPAPHLPPLALWQRAQEVAYQQPLARQLAEQTPTALPEPSVQAVFCIDVRSEVFRRALEQTDPAIHTHGYAGFFGLPIAYTPLGTTASRPQLPGLLAPCLKASDSTGDPLADAAISQRRQLRLRRRASWNPFRRLPAASFALVESLGLGYLRQLLQQSLPSQRALQSGEDDGLSSAESCQLRPTLQFAKDDPQPALDLAERVLRAMGMTGRLSRLVLLVGHGSQSANNPHAAGLHCGACCGQTGEVNARALAALLNDAALRQALQRRAIDIPDSTCFLAGLHNTTTDDITLFDTTALPNSHAADLQRLRQALTTAATRARAERASQIGLATTPELDQAFRRRANDWAQTRPEWGLVNNGCFIAAPRARSYGLPLQARAFLHDYDASADVNGLLLEQILTAPVIVAHWINMQYHASTVDPLHYGSGNKLLHNVVGGHIGVFEGNAGDLRIGLPLQSVHDGGHWRHTPLRLSVFVEAPAARIDAILSRHPTLQQLVGNHWLHLFRLDGRMVEVYRTGGWQHWYGG</sequence>
<feature type="binding site" evidence="6">
    <location>
        <position position="336"/>
    </location>
    <ligand>
        <name>Zn(2+)</name>
        <dbReference type="ChEBI" id="CHEBI:29105"/>
    </ligand>
</feature>
<dbReference type="PANTHER" id="PTHR38344">
    <property type="entry name" value="UPF0753 PROTEIN AQ_863"/>
    <property type="match status" value="1"/>
</dbReference>
<keyword evidence="5 6" id="KW-0472">Membrane</keyword>
<comment type="similarity">
    <text evidence="6">Belongs to the inorganic carbon transporter (TC 9.A.2) DabA family.</text>
</comment>
<dbReference type="RefSeq" id="WP_284099337.1">
    <property type="nucleotide sequence ID" value="NZ_JARRAF010000003.1"/>
</dbReference>
<feature type="binding site" evidence="6">
    <location>
        <position position="511"/>
    </location>
    <ligand>
        <name>Zn(2+)</name>
        <dbReference type="ChEBI" id="CHEBI:29105"/>
    </ligand>
</feature>
<evidence type="ECO:0000256" key="1">
    <source>
        <dbReference type="ARBA" id="ARBA00022448"/>
    </source>
</evidence>
<organism evidence="7 8">
    <name type="scientific">Parachitinimonas caeni</name>
    <dbReference type="NCBI Taxonomy" id="3031301"/>
    <lineage>
        <taxon>Bacteria</taxon>
        <taxon>Pseudomonadati</taxon>
        <taxon>Pseudomonadota</taxon>
        <taxon>Betaproteobacteria</taxon>
        <taxon>Neisseriales</taxon>
        <taxon>Chitinibacteraceae</taxon>
        <taxon>Parachitinimonas</taxon>
    </lineage>
</organism>
<dbReference type="InterPro" id="IPR018752">
    <property type="entry name" value="DabA"/>
</dbReference>
<dbReference type="Pfam" id="PF10070">
    <property type="entry name" value="DabA"/>
    <property type="match status" value="1"/>
</dbReference>
<evidence type="ECO:0000256" key="3">
    <source>
        <dbReference type="ARBA" id="ARBA00022723"/>
    </source>
</evidence>
<reference evidence="7" key="1">
    <citation type="submission" date="2023-03" db="EMBL/GenBank/DDBJ databases">
        <title>Chitinimonas shenzhenensis gen. nov., sp. nov., a novel member of family Burkholderiaceae isolated from activated sludge collected in Shen Zhen, China.</title>
        <authorList>
            <person name="Wang X."/>
        </authorList>
    </citation>
    <scope>NUCLEOTIDE SEQUENCE</scope>
    <source>
        <strain evidence="7">DQS-5</strain>
    </source>
</reference>